<feature type="active site" evidence="6">
    <location>
        <position position="291"/>
    </location>
</feature>
<keyword evidence="7" id="KW-0479">Metal-binding</keyword>
<dbReference type="Proteomes" id="UP000256321">
    <property type="component" value="Unassembled WGS sequence"/>
</dbReference>
<dbReference type="CDD" id="cd16015">
    <property type="entry name" value="LTA_synthase"/>
    <property type="match status" value="1"/>
</dbReference>
<evidence type="ECO:0000313" key="11">
    <source>
        <dbReference type="EMBL" id="MBC8602646.1"/>
    </source>
</evidence>
<gene>
    <name evidence="12" type="ORF">DWU89_13425</name>
    <name evidence="11" type="ORF">H8784_13085</name>
</gene>
<evidence type="ECO:0000256" key="8">
    <source>
        <dbReference type="PIRSR" id="PIRSR005091-3"/>
    </source>
</evidence>
<feature type="binding site" evidence="8">
    <location>
        <position position="247"/>
    </location>
    <ligand>
        <name>Mn(2+)</name>
        <dbReference type="ChEBI" id="CHEBI:29035"/>
    </ligand>
</feature>
<dbReference type="Proteomes" id="UP000629596">
    <property type="component" value="Unassembled WGS sequence"/>
</dbReference>
<comment type="caution">
    <text evidence="12">The sequence shown here is derived from an EMBL/GenBank/DDBJ whole genome shotgun (WGS) entry which is preliminary data.</text>
</comment>
<evidence type="ECO:0000256" key="1">
    <source>
        <dbReference type="ARBA" id="ARBA00004651"/>
    </source>
</evidence>
<evidence type="ECO:0000313" key="12">
    <source>
        <dbReference type="EMBL" id="RDU48634.1"/>
    </source>
</evidence>
<dbReference type="InterPro" id="IPR050448">
    <property type="entry name" value="OpgB/LTA_synthase_biosynth"/>
</dbReference>
<keyword evidence="4 9" id="KW-1133">Transmembrane helix</keyword>
<evidence type="ECO:0000256" key="4">
    <source>
        <dbReference type="ARBA" id="ARBA00022989"/>
    </source>
</evidence>
<evidence type="ECO:0000256" key="3">
    <source>
        <dbReference type="ARBA" id="ARBA00022692"/>
    </source>
</evidence>
<evidence type="ECO:0000313" key="13">
    <source>
        <dbReference type="Proteomes" id="UP000256321"/>
    </source>
</evidence>
<feature type="binding site" evidence="8">
    <location>
        <position position="472"/>
    </location>
    <ligand>
        <name>Mn(2+)</name>
        <dbReference type="ChEBI" id="CHEBI:29035"/>
    </ligand>
</feature>
<protein>
    <submittedName>
        <fullName evidence="12">LTA synthase family protein</fullName>
    </submittedName>
</protein>
<dbReference type="GO" id="GO:0005886">
    <property type="term" value="C:plasma membrane"/>
    <property type="evidence" value="ECO:0007669"/>
    <property type="project" value="UniProtKB-SubCell"/>
</dbReference>
<proteinExistence type="predicted"/>
<feature type="binding site" evidence="7">
    <location>
        <position position="413"/>
    </location>
    <ligand>
        <name>substrate</name>
    </ligand>
</feature>
<evidence type="ECO:0000256" key="7">
    <source>
        <dbReference type="PIRSR" id="PIRSR005091-2"/>
    </source>
</evidence>
<reference evidence="11 14" key="2">
    <citation type="submission" date="2020-08" db="EMBL/GenBank/DDBJ databases">
        <title>Genome public.</title>
        <authorList>
            <person name="Liu C."/>
            <person name="Sun Q."/>
        </authorList>
    </citation>
    <scope>NUCLEOTIDE SEQUENCE [LARGE SCALE GENOMIC DNA]</scope>
    <source>
        <strain evidence="11 14">426_9</strain>
    </source>
</reference>
<evidence type="ECO:0000259" key="10">
    <source>
        <dbReference type="Pfam" id="PF00884"/>
    </source>
</evidence>
<dbReference type="InterPro" id="IPR012160">
    <property type="entry name" value="LtaS-like"/>
</dbReference>
<dbReference type="Pfam" id="PF00884">
    <property type="entry name" value="Sulfatase"/>
    <property type="match status" value="1"/>
</dbReference>
<keyword evidence="14" id="KW-1185">Reference proteome</keyword>
<evidence type="ECO:0000256" key="2">
    <source>
        <dbReference type="ARBA" id="ARBA00022475"/>
    </source>
</evidence>
<dbReference type="InterPro" id="IPR017850">
    <property type="entry name" value="Alkaline_phosphatase_core_sf"/>
</dbReference>
<dbReference type="PANTHER" id="PTHR47371:SF3">
    <property type="entry name" value="PHOSPHOGLYCEROL TRANSFERASE I"/>
    <property type="match status" value="1"/>
</dbReference>
<evidence type="ECO:0000313" key="14">
    <source>
        <dbReference type="Proteomes" id="UP000629596"/>
    </source>
</evidence>
<dbReference type="Gene3D" id="3.40.720.10">
    <property type="entry name" value="Alkaline Phosphatase, subunit A"/>
    <property type="match status" value="1"/>
</dbReference>
<dbReference type="InterPro" id="IPR000917">
    <property type="entry name" value="Sulfatase_N"/>
</dbReference>
<evidence type="ECO:0000256" key="9">
    <source>
        <dbReference type="SAM" id="Phobius"/>
    </source>
</evidence>
<dbReference type="Gene3D" id="3.30.1120.170">
    <property type="match status" value="1"/>
</dbReference>
<keyword evidence="5 9" id="KW-0472">Membrane</keyword>
<organism evidence="12 13">
    <name type="scientific">Parabacteroides acidifaciens</name>
    <dbReference type="NCBI Taxonomy" id="2290935"/>
    <lineage>
        <taxon>Bacteria</taxon>
        <taxon>Pseudomonadati</taxon>
        <taxon>Bacteroidota</taxon>
        <taxon>Bacteroidia</taxon>
        <taxon>Bacteroidales</taxon>
        <taxon>Tannerellaceae</taxon>
        <taxon>Parabacteroides</taxon>
    </lineage>
</organism>
<dbReference type="EMBL" id="QREV01000033">
    <property type="protein sequence ID" value="RDU48634.1"/>
    <property type="molecule type" value="Genomic_DNA"/>
</dbReference>
<name>A0A3D8HCE2_9BACT</name>
<dbReference type="GO" id="GO:0046872">
    <property type="term" value="F:metal ion binding"/>
    <property type="evidence" value="ECO:0007669"/>
    <property type="project" value="UniProtKB-KW"/>
</dbReference>
<dbReference type="SUPFAM" id="SSF53649">
    <property type="entry name" value="Alkaline phosphatase-like"/>
    <property type="match status" value="1"/>
</dbReference>
<keyword evidence="7" id="KW-0464">Manganese</keyword>
<keyword evidence="3 9" id="KW-0812">Transmembrane</keyword>
<feature type="binding site" evidence="8">
    <location>
        <position position="473"/>
    </location>
    <ligand>
        <name>Mn(2+)</name>
        <dbReference type="ChEBI" id="CHEBI:29035"/>
    </ligand>
</feature>
<dbReference type="PANTHER" id="PTHR47371">
    <property type="entry name" value="LIPOTEICHOIC ACID SYNTHASE"/>
    <property type="match status" value="1"/>
</dbReference>
<evidence type="ECO:0000256" key="6">
    <source>
        <dbReference type="PIRSR" id="PIRSR005091-1"/>
    </source>
</evidence>
<feature type="transmembrane region" description="Helical" evidence="9">
    <location>
        <begin position="119"/>
        <end position="136"/>
    </location>
</feature>
<comment type="subcellular location">
    <subcellularLocation>
        <location evidence="1">Cell membrane</location>
        <topology evidence="1">Multi-pass membrane protein</topology>
    </subcellularLocation>
</comment>
<dbReference type="PIRSF" id="PIRSF005091">
    <property type="entry name" value="Mmb_sulf_HI1246"/>
    <property type="match status" value="1"/>
</dbReference>
<feature type="transmembrane region" description="Helical" evidence="9">
    <location>
        <begin position="43"/>
        <end position="64"/>
    </location>
</feature>
<feature type="domain" description="Sulfatase N-terminal" evidence="10">
    <location>
        <begin position="240"/>
        <end position="530"/>
    </location>
</feature>
<feature type="transmembrane region" description="Helical" evidence="9">
    <location>
        <begin position="148"/>
        <end position="167"/>
    </location>
</feature>
<evidence type="ECO:0000256" key="5">
    <source>
        <dbReference type="ARBA" id="ARBA00023136"/>
    </source>
</evidence>
<sequence length="603" mass="68511">MFGNRIYSKVLYLFFICLVAKFFFFDFLWCLQTTFVSCSRIETYLDAVLVTLVLLLPLVCFRAVKTTLAIFVLVDLLLVTNLMYFRTYFTAIPLSSYMLAGNLKDFTASVCDASRWMDLFFPLSTLFAGFVWWKYGRNESAEVPGSRFPLRYFLLILVTGLLSFGLIEMKRGYKAAFESLQNANMHTCGTPMYTVFGSLYYDYLREQVVYTPEIEKHINTWLADKPAWKPLPVKIEVRDNCILILAESLESWVLEKTVEGNEITPYLNKLLKDSTTLYAPYVLTQVKGGRSIDAQLLFDTGLLPIANGAYSTKFPSSYYPSVVKAFKEKYPGARAYGMTVDKRIVWNQNIVAPMFGYDQLLDKQSFILDERVGPHKKLGDVSFFRQCADKIEDGVVWNKDGHTFLQCVTYSGHNPFILPKELKNIFFSAEIPQRMNDYMTMANYTDRAIGLFIERLKQSGILNNTMVVVTGDHEGLADARSMLCDTKAGKGLVSDQQFTPLIIINSPVGMRYEKVMGQVDIYPTLLSLLGLDNYAWKGLGRSILDPDKKAFAIDPNYKVVGDAGDVSDEELRFAKDAWTVSDMIIRCDYLGRMNEGSSSVNQK</sequence>
<feature type="transmembrane region" description="Helical" evidence="9">
    <location>
        <begin position="12"/>
        <end position="31"/>
    </location>
</feature>
<dbReference type="AlphaFoldDB" id="A0A3D8HCE2"/>
<keyword evidence="2" id="KW-1003">Cell membrane</keyword>
<accession>A0A3D8HCE2</accession>
<dbReference type="EMBL" id="JACRTI010000033">
    <property type="protein sequence ID" value="MBC8602646.1"/>
    <property type="molecule type" value="Genomic_DNA"/>
</dbReference>
<feature type="transmembrane region" description="Helical" evidence="9">
    <location>
        <begin position="70"/>
        <end position="89"/>
    </location>
</feature>
<reference evidence="12 13" key="1">
    <citation type="submission" date="2018-07" db="EMBL/GenBank/DDBJ databases">
        <title>Parabacteroides acidifaciens nov. sp., isolated from human feces.</title>
        <authorList>
            <person name="Wang Y.J."/>
        </authorList>
    </citation>
    <scope>NUCLEOTIDE SEQUENCE [LARGE SCALE GENOMIC DNA]</scope>
    <source>
        <strain evidence="12 13">426-9</strain>
    </source>
</reference>